<evidence type="ECO:0000313" key="1">
    <source>
        <dbReference type="EMBL" id="CAB4611284.1"/>
    </source>
</evidence>
<protein>
    <submittedName>
        <fullName evidence="1">Unannotated protein</fullName>
    </submittedName>
</protein>
<reference evidence="1" key="1">
    <citation type="submission" date="2020-05" db="EMBL/GenBank/DDBJ databases">
        <authorList>
            <person name="Chiriac C."/>
            <person name="Salcher M."/>
            <person name="Ghai R."/>
            <person name="Kavagutti S V."/>
        </authorList>
    </citation>
    <scope>NUCLEOTIDE SEQUENCE</scope>
</reference>
<gene>
    <name evidence="1" type="ORF">UFOPK1854_00592</name>
</gene>
<proteinExistence type="predicted"/>
<dbReference type="AlphaFoldDB" id="A0A6J6HJT1"/>
<accession>A0A6J6HJT1</accession>
<organism evidence="1">
    <name type="scientific">freshwater metagenome</name>
    <dbReference type="NCBI Taxonomy" id="449393"/>
    <lineage>
        <taxon>unclassified sequences</taxon>
        <taxon>metagenomes</taxon>
        <taxon>ecological metagenomes</taxon>
    </lineage>
</organism>
<sequence length="40" mass="4681">MVVARALKLIVILQLFGHHLTYKDLGDVRVDRVDLILWIH</sequence>
<dbReference type="EMBL" id="CAEZUT010000053">
    <property type="protein sequence ID" value="CAB4611284.1"/>
    <property type="molecule type" value="Genomic_DNA"/>
</dbReference>
<name>A0A6J6HJT1_9ZZZZ</name>